<sequence length="311" mass="34854">MAMLNSTTHFHPSTFILIGIPGLEAAHIWISIPFCALYITAVIGNCTILFIIKTEPTLHAPMYFFLCMLAAIDLVLTTSTMPKLLSIFWLGSREIDFSACLVQMFFIHSFSTVESGIFLAMAFDRYIAICEPLRHMTILTKSVVAKIGMVALVRGVVYILPLPLLVGRFSHYSSNVIFHSYCEHMAVVRLVYGDIAINNLYGLTIGFLVLVMDSLFIILSYVMILRAVLGLASLEARLKSFSTCSSHICVIFAFYTPIVASSLTHRFGHEVAPHAHILLANFYLIVPPMLNPLIYGVRTKQIRNKVLRMFH</sequence>
<dbReference type="PRINTS" id="PR00245">
    <property type="entry name" value="OLFACTORYR"/>
</dbReference>
<evidence type="ECO:0000256" key="7">
    <source>
        <dbReference type="ARBA" id="ARBA00023136"/>
    </source>
</evidence>
<feature type="transmembrane region" description="Helical" evidence="9">
    <location>
        <begin position="101"/>
        <end position="123"/>
    </location>
</feature>
<dbReference type="InterPro" id="IPR000276">
    <property type="entry name" value="GPCR_Rhodpsn"/>
</dbReference>
<evidence type="ECO:0000256" key="5">
    <source>
        <dbReference type="ARBA" id="ARBA00022725"/>
    </source>
</evidence>
<dbReference type="GO" id="GO:0004930">
    <property type="term" value="F:G protein-coupled receptor activity"/>
    <property type="evidence" value="ECO:0007669"/>
    <property type="project" value="InterPro"/>
</dbReference>
<comment type="subcellular location">
    <subcellularLocation>
        <location evidence="2">Membrane</location>
        <topology evidence="2">Multi-pass membrane protein</topology>
    </subcellularLocation>
</comment>
<dbReference type="Pfam" id="PF13853">
    <property type="entry name" value="7tm_4"/>
    <property type="match status" value="1"/>
</dbReference>
<evidence type="ECO:0000256" key="9">
    <source>
        <dbReference type="SAM" id="Phobius"/>
    </source>
</evidence>
<evidence type="ECO:0000256" key="8">
    <source>
        <dbReference type="ARBA" id="ARBA00023224"/>
    </source>
</evidence>
<name>A0A6P7XT47_9AMPH</name>
<evidence type="ECO:0000256" key="2">
    <source>
        <dbReference type="ARBA" id="ARBA00004141"/>
    </source>
</evidence>
<evidence type="ECO:0000256" key="3">
    <source>
        <dbReference type="ARBA" id="ARBA00022606"/>
    </source>
</evidence>
<dbReference type="InterPro" id="IPR017452">
    <property type="entry name" value="GPCR_Rhodpsn_7TM"/>
</dbReference>
<evidence type="ECO:0000256" key="6">
    <source>
        <dbReference type="ARBA" id="ARBA00022989"/>
    </source>
</evidence>
<dbReference type="PROSITE" id="PS50262">
    <property type="entry name" value="G_PROTEIN_RECEP_F1_2"/>
    <property type="match status" value="1"/>
</dbReference>
<keyword evidence="4 9" id="KW-0812">Transmembrane</keyword>
<evidence type="ECO:0000313" key="11">
    <source>
        <dbReference type="Proteomes" id="UP000515156"/>
    </source>
</evidence>
<keyword evidence="5" id="KW-0552">Olfaction</keyword>
<evidence type="ECO:0000256" key="1">
    <source>
        <dbReference type="ARBA" id="ARBA00002936"/>
    </source>
</evidence>
<dbReference type="PANTHER" id="PTHR26450">
    <property type="entry name" value="OLFACTORY RECEPTOR 56B1-RELATED"/>
    <property type="match status" value="1"/>
</dbReference>
<dbReference type="GO" id="GO:0004984">
    <property type="term" value="F:olfactory receptor activity"/>
    <property type="evidence" value="ECO:0007669"/>
    <property type="project" value="InterPro"/>
</dbReference>
<evidence type="ECO:0000256" key="4">
    <source>
        <dbReference type="ARBA" id="ARBA00022692"/>
    </source>
</evidence>
<dbReference type="PANTHER" id="PTHR26450:SF179">
    <property type="entry name" value="OLFACTORY RECEPTOR"/>
    <property type="match status" value="1"/>
</dbReference>
<feature type="domain" description="G-protein coupled receptors family 1 profile" evidence="10">
    <location>
        <begin position="44"/>
        <end position="295"/>
    </location>
</feature>
<dbReference type="KEGG" id="muo:115468259"/>
<dbReference type="OrthoDB" id="10254436at2759"/>
<dbReference type="Proteomes" id="UP000515156">
    <property type="component" value="Chromosome 4"/>
</dbReference>
<dbReference type="SUPFAM" id="SSF81321">
    <property type="entry name" value="Family A G protein-coupled receptor-like"/>
    <property type="match status" value="1"/>
</dbReference>
<gene>
    <name evidence="12" type="primary">LOC115468259</name>
</gene>
<keyword evidence="3" id="KW-0716">Sensory transduction</keyword>
<proteinExistence type="predicted"/>
<evidence type="ECO:0000313" key="12">
    <source>
        <dbReference type="RefSeq" id="XP_030055683.1"/>
    </source>
</evidence>
<keyword evidence="7 9" id="KW-0472">Membrane</keyword>
<dbReference type="PRINTS" id="PR00237">
    <property type="entry name" value="GPCRRHODOPSN"/>
</dbReference>
<feature type="transmembrane region" description="Helical" evidence="9">
    <location>
        <begin position="63"/>
        <end position="81"/>
    </location>
</feature>
<feature type="transmembrane region" description="Helical" evidence="9">
    <location>
        <begin position="28"/>
        <end position="51"/>
    </location>
</feature>
<feature type="transmembrane region" description="Helical" evidence="9">
    <location>
        <begin position="241"/>
        <end position="263"/>
    </location>
</feature>
<keyword evidence="8" id="KW-0807">Transducer</keyword>
<protein>
    <submittedName>
        <fullName evidence="12">Olfactory receptor 52M1-like</fullName>
    </submittedName>
</protein>
<keyword evidence="6 9" id="KW-1133">Transmembrane helix</keyword>
<reference evidence="12" key="1">
    <citation type="submission" date="2025-08" db="UniProtKB">
        <authorList>
            <consortium name="RefSeq"/>
        </authorList>
    </citation>
    <scope>IDENTIFICATION</scope>
</reference>
<dbReference type="GO" id="GO:0005886">
    <property type="term" value="C:plasma membrane"/>
    <property type="evidence" value="ECO:0007669"/>
    <property type="project" value="TreeGrafter"/>
</dbReference>
<dbReference type="FunCoup" id="A0A6P7XT47">
    <property type="interactions" value="400"/>
</dbReference>
<dbReference type="InterPro" id="IPR000725">
    <property type="entry name" value="Olfact_rcpt"/>
</dbReference>
<keyword evidence="11" id="KW-1185">Reference proteome</keyword>
<accession>A0A6P7XT47</accession>
<feature type="transmembrane region" description="Helical" evidence="9">
    <location>
        <begin position="275"/>
        <end position="295"/>
    </location>
</feature>
<feature type="transmembrane region" description="Helical" evidence="9">
    <location>
        <begin position="143"/>
        <end position="166"/>
    </location>
</feature>
<feature type="transmembrane region" description="Helical" evidence="9">
    <location>
        <begin position="200"/>
        <end position="229"/>
    </location>
</feature>
<dbReference type="GeneID" id="115468259"/>
<evidence type="ECO:0000259" key="10">
    <source>
        <dbReference type="PROSITE" id="PS50262"/>
    </source>
</evidence>
<dbReference type="InParanoid" id="A0A6P7XT47"/>
<dbReference type="Gene3D" id="1.20.1070.10">
    <property type="entry name" value="Rhodopsin 7-helix transmembrane proteins"/>
    <property type="match status" value="1"/>
</dbReference>
<organism evidence="11 12">
    <name type="scientific">Microcaecilia unicolor</name>
    <dbReference type="NCBI Taxonomy" id="1415580"/>
    <lineage>
        <taxon>Eukaryota</taxon>
        <taxon>Metazoa</taxon>
        <taxon>Chordata</taxon>
        <taxon>Craniata</taxon>
        <taxon>Vertebrata</taxon>
        <taxon>Euteleostomi</taxon>
        <taxon>Amphibia</taxon>
        <taxon>Gymnophiona</taxon>
        <taxon>Siphonopidae</taxon>
        <taxon>Microcaecilia</taxon>
    </lineage>
</organism>
<comment type="function">
    <text evidence="1">Odorant receptor.</text>
</comment>
<dbReference type="FunFam" id="1.20.1070.10:FF:000006">
    <property type="entry name" value="Olfactory receptor"/>
    <property type="match status" value="1"/>
</dbReference>
<dbReference type="InterPro" id="IPR050402">
    <property type="entry name" value="OR51/52/56-like"/>
</dbReference>
<dbReference type="AlphaFoldDB" id="A0A6P7XT47"/>
<dbReference type="RefSeq" id="XP_030055683.1">
    <property type="nucleotide sequence ID" value="XM_030199823.1"/>
</dbReference>